<feature type="domain" description="RNase H type-1" evidence="1">
    <location>
        <begin position="6"/>
        <end position="48"/>
    </location>
</feature>
<keyword evidence="3" id="KW-1185">Reference proteome</keyword>
<evidence type="ECO:0000259" key="1">
    <source>
        <dbReference type="Pfam" id="PF13456"/>
    </source>
</evidence>
<dbReference type="Proteomes" id="UP000583929">
    <property type="component" value="Unassembled WGS sequence"/>
</dbReference>
<dbReference type="AlphaFoldDB" id="A0A7J6DSI5"/>
<evidence type="ECO:0000313" key="2">
    <source>
        <dbReference type="EMBL" id="KAF4349033.1"/>
    </source>
</evidence>
<gene>
    <name evidence="2" type="ORF">G4B88_028040</name>
</gene>
<evidence type="ECO:0000313" key="3">
    <source>
        <dbReference type="Proteomes" id="UP000583929"/>
    </source>
</evidence>
<comment type="caution">
    <text evidence="2">The sequence shown here is derived from an EMBL/GenBank/DDBJ whole genome shotgun (WGS) entry which is preliminary data.</text>
</comment>
<reference evidence="2 3" key="1">
    <citation type="journal article" date="2020" name="bioRxiv">
        <title>Sequence and annotation of 42 cannabis genomes reveals extensive copy number variation in cannabinoid synthesis and pathogen resistance genes.</title>
        <authorList>
            <person name="Mckernan K.J."/>
            <person name="Helbert Y."/>
            <person name="Kane L.T."/>
            <person name="Ebling H."/>
            <person name="Zhang L."/>
            <person name="Liu B."/>
            <person name="Eaton Z."/>
            <person name="Mclaughlin S."/>
            <person name="Kingan S."/>
            <person name="Baybayan P."/>
            <person name="Concepcion G."/>
            <person name="Jordan M."/>
            <person name="Riva A."/>
            <person name="Barbazuk W."/>
            <person name="Harkins T."/>
        </authorList>
    </citation>
    <scope>NUCLEOTIDE SEQUENCE [LARGE SCALE GENOMIC DNA]</scope>
    <source>
        <strain evidence="3">cv. Jamaican Lion 4</strain>
        <tissue evidence="2">Leaf</tissue>
    </source>
</reference>
<name>A0A7J6DSI5_CANSA</name>
<dbReference type="InterPro" id="IPR002156">
    <property type="entry name" value="RNaseH_domain"/>
</dbReference>
<accession>A0A7J6DSI5</accession>
<sequence length="71" mass="7975">MKPLASSAAEAELLAIQWAMQLAIQRGFKFYAGASDAKVVIDALKKQRCPPIWQLRPLALEVLNLWRDPLL</sequence>
<proteinExistence type="predicted"/>
<organism evidence="2 3">
    <name type="scientific">Cannabis sativa</name>
    <name type="common">Hemp</name>
    <name type="synonym">Marijuana</name>
    <dbReference type="NCBI Taxonomy" id="3483"/>
    <lineage>
        <taxon>Eukaryota</taxon>
        <taxon>Viridiplantae</taxon>
        <taxon>Streptophyta</taxon>
        <taxon>Embryophyta</taxon>
        <taxon>Tracheophyta</taxon>
        <taxon>Spermatophyta</taxon>
        <taxon>Magnoliopsida</taxon>
        <taxon>eudicotyledons</taxon>
        <taxon>Gunneridae</taxon>
        <taxon>Pentapetalae</taxon>
        <taxon>rosids</taxon>
        <taxon>fabids</taxon>
        <taxon>Rosales</taxon>
        <taxon>Cannabaceae</taxon>
        <taxon>Cannabis</taxon>
    </lineage>
</organism>
<dbReference type="EMBL" id="JAATIQ010000654">
    <property type="protein sequence ID" value="KAF4349033.1"/>
    <property type="molecule type" value="Genomic_DNA"/>
</dbReference>
<dbReference type="GO" id="GO:0004523">
    <property type="term" value="F:RNA-DNA hybrid ribonuclease activity"/>
    <property type="evidence" value="ECO:0007669"/>
    <property type="project" value="InterPro"/>
</dbReference>
<dbReference type="GO" id="GO:0003676">
    <property type="term" value="F:nucleic acid binding"/>
    <property type="evidence" value="ECO:0007669"/>
    <property type="project" value="InterPro"/>
</dbReference>
<protein>
    <recommendedName>
        <fullName evidence="1">RNase H type-1 domain-containing protein</fullName>
    </recommendedName>
</protein>
<dbReference type="Pfam" id="PF13456">
    <property type="entry name" value="RVT_3"/>
    <property type="match status" value="1"/>
</dbReference>